<dbReference type="EMBL" id="JAHFZB010000017">
    <property type="protein sequence ID" value="KAK6480005.1"/>
    <property type="molecule type" value="Genomic_DNA"/>
</dbReference>
<protein>
    <submittedName>
        <fullName evidence="2">Meckelin-like isoform X1</fullName>
    </submittedName>
</protein>
<proteinExistence type="predicted"/>
<sequence length="72" mass="8013">MLETSSWSHRHGQQFINCTVIGVINIAVTELNLAVQPGADNYQAPWSPILRYGITASVWLAVVILFLPFLCK</sequence>
<keyword evidence="3" id="KW-1185">Reference proteome</keyword>
<keyword evidence="1" id="KW-1133">Transmembrane helix</keyword>
<reference evidence="2 3" key="1">
    <citation type="submission" date="2021-05" db="EMBL/GenBank/DDBJ databases">
        <authorList>
            <person name="Zahm M."/>
            <person name="Klopp C."/>
            <person name="Cabau C."/>
            <person name="Kuhl H."/>
            <person name="Suciu R."/>
            <person name="Ciorpac M."/>
            <person name="Holostenco D."/>
            <person name="Gessner J."/>
            <person name="Wuertz S."/>
            <person name="Hohne C."/>
            <person name="Stock M."/>
            <person name="Gislard M."/>
            <person name="Lluch J."/>
            <person name="Milhes M."/>
            <person name="Lampietro C."/>
            <person name="Lopez Roques C."/>
            <person name="Donnadieu C."/>
            <person name="Du K."/>
            <person name="Schartl M."/>
            <person name="Guiguen Y."/>
        </authorList>
    </citation>
    <scope>NUCLEOTIDE SEQUENCE [LARGE SCALE GENOMIC DNA]</scope>
    <source>
        <strain evidence="2">Hh-F2</strain>
        <tissue evidence="2">Blood</tissue>
    </source>
</reference>
<evidence type="ECO:0000313" key="3">
    <source>
        <dbReference type="Proteomes" id="UP001369086"/>
    </source>
</evidence>
<accession>A0ABR0Z5A8</accession>
<evidence type="ECO:0000256" key="1">
    <source>
        <dbReference type="SAM" id="Phobius"/>
    </source>
</evidence>
<name>A0ABR0Z5A8_HUSHU</name>
<gene>
    <name evidence="2" type="ORF">HHUSO_G19166</name>
</gene>
<feature type="transmembrane region" description="Helical" evidence="1">
    <location>
        <begin position="49"/>
        <end position="71"/>
    </location>
</feature>
<keyword evidence="1" id="KW-0812">Transmembrane</keyword>
<dbReference type="Proteomes" id="UP001369086">
    <property type="component" value="Unassembled WGS sequence"/>
</dbReference>
<keyword evidence="1" id="KW-0472">Membrane</keyword>
<organism evidence="2 3">
    <name type="scientific">Huso huso</name>
    <name type="common">Beluga</name>
    <name type="synonym">Acipenser huso</name>
    <dbReference type="NCBI Taxonomy" id="61971"/>
    <lineage>
        <taxon>Eukaryota</taxon>
        <taxon>Metazoa</taxon>
        <taxon>Chordata</taxon>
        <taxon>Craniata</taxon>
        <taxon>Vertebrata</taxon>
        <taxon>Euteleostomi</taxon>
        <taxon>Actinopterygii</taxon>
        <taxon>Chondrostei</taxon>
        <taxon>Acipenseriformes</taxon>
        <taxon>Acipenseridae</taxon>
        <taxon>Huso</taxon>
    </lineage>
</organism>
<comment type="caution">
    <text evidence="2">The sequence shown here is derived from an EMBL/GenBank/DDBJ whole genome shotgun (WGS) entry which is preliminary data.</text>
</comment>
<evidence type="ECO:0000313" key="2">
    <source>
        <dbReference type="EMBL" id="KAK6480005.1"/>
    </source>
</evidence>